<organism evidence="9 10">
    <name type="scientific">Hankyongella ginsenosidimutans</name>
    <dbReference type="NCBI Taxonomy" id="1763828"/>
    <lineage>
        <taxon>Bacteria</taxon>
        <taxon>Pseudomonadati</taxon>
        <taxon>Pseudomonadota</taxon>
        <taxon>Alphaproteobacteria</taxon>
        <taxon>Sphingomonadales</taxon>
        <taxon>Sphingomonadaceae</taxon>
        <taxon>Hankyongella</taxon>
    </lineage>
</organism>
<evidence type="ECO:0000256" key="4">
    <source>
        <dbReference type="ARBA" id="ARBA00022692"/>
    </source>
</evidence>
<dbReference type="Gene3D" id="2.40.170.20">
    <property type="entry name" value="TonB-dependent receptor, beta-barrel domain"/>
    <property type="match status" value="1"/>
</dbReference>
<feature type="domain" description="TonB-dependent receptor-like beta-barrel" evidence="8">
    <location>
        <begin position="117"/>
        <end position="230"/>
    </location>
</feature>
<keyword evidence="3" id="KW-1134">Transmembrane beta strand</keyword>
<comment type="subcellular location">
    <subcellularLocation>
        <location evidence="1">Cell outer membrane</location>
        <topology evidence="1">Multi-pass membrane protein</topology>
    </subcellularLocation>
</comment>
<name>A0A4D7C2F2_9SPHN</name>
<keyword evidence="4" id="KW-0812">Transmembrane</keyword>
<evidence type="ECO:0000256" key="3">
    <source>
        <dbReference type="ARBA" id="ARBA00022452"/>
    </source>
</evidence>
<dbReference type="GO" id="GO:0015344">
    <property type="term" value="F:siderophore uptake transmembrane transporter activity"/>
    <property type="evidence" value="ECO:0007669"/>
    <property type="project" value="TreeGrafter"/>
</dbReference>
<dbReference type="SUPFAM" id="SSF56935">
    <property type="entry name" value="Porins"/>
    <property type="match status" value="1"/>
</dbReference>
<evidence type="ECO:0000256" key="1">
    <source>
        <dbReference type="ARBA" id="ARBA00004571"/>
    </source>
</evidence>
<reference evidence="10" key="1">
    <citation type="submission" date="2019-04" db="EMBL/GenBank/DDBJ databases">
        <title>Complete genome sequence of Sphingomonas sp. W1-2-3.</title>
        <authorList>
            <person name="Im W.T."/>
        </authorList>
    </citation>
    <scope>NUCLEOTIDE SEQUENCE [LARGE SCALE GENOMIC DNA]</scope>
    <source>
        <strain evidence="10">W1-2-3</strain>
    </source>
</reference>
<dbReference type="InterPro" id="IPR036942">
    <property type="entry name" value="Beta-barrel_TonB_sf"/>
</dbReference>
<evidence type="ECO:0000256" key="2">
    <source>
        <dbReference type="ARBA" id="ARBA00022448"/>
    </source>
</evidence>
<protein>
    <submittedName>
        <fullName evidence="9">TonB-dependent receptor</fullName>
    </submittedName>
</protein>
<accession>A0A4D7C2F2</accession>
<dbReference type="AlphaFoldDB" id="A0A4D7C2F2"/>
<evidence type="ECO:0000313" key="9">
    <source>
        <dbReference type="EMBL" id="QCI79241.1"/>
    </source>
</evidence>
<dbReference type="PANTHER" id="PTHR32552">
    <property type="entry name" value="FERRICHROME IRON RECEPTOR-RELATED"/>
    <property type="match status" value="1"/>
</dbReference>
<keyword evidence="7" id="KW-0998">Cell outer membrane</keyword>
<proteinExistence type="predicted"/>
<dbReference type="PANTHER" id="PTHR32552:SF83">
    <property type="entry name" value="BLR3904 PROTEIN"/>
    <property type="match status" value="1"/>
</dbReference>
<evidence type="ECO:0000256" key="7">
    <source>
        <dbReference type="ARBA" id="ARBA00023237"/>
    </source>
</evidence>
<evidence type="ECO:0000256" key="6">
    <source>
        <dbReference type="ARBA" id="ARBA00023136"/>
    </source>
</evidence>
<evidence type="ECO:0000313" key="10">
    <source>
        <dbReference type="Proteomes" id="UP000298714"/>
    </source>
</evidence>
<keyword evidence="5" id="KW-0798">TonB box</keyword>
<evidence type="ECO:0000259" key="8">
    <source>
        <dbReference type="Pfam" id="PF00593"/>
    </source>
</evidence>
<keyword evidence="6" id="KW-0472">Membrane</keyword>
<sequence length="261" mass="28805">MRAWTALRSMSKTSSPGSASNARILWCRRVPASSTSRSRAHPFISVMHVRSCRNRAINLSRSICRWPRSSPNASTATRSGPSGTFWIISAPRSRSTGLTAPIPGRPVRLRGYPADWRQRSRGLEFGLVGNITKQWQVSAAYTLQDAEITQTTTAAPAGRAVAQTPRHVFALWNRYDVVRRLGVGFGVYHQSQSFNTISNTSVLPSYTRLDAALYVPIVKGVEAQVNIENLTNARYFPTAHTDNNISTGAPVNARFSLNARF</sequence>
<dbReference type="Pfam" id="PF00593">
    <property type="entry name" value="TonB_dep_Rec_b-barrel"/>
    <property type="match status" value="1"/>
</dbReference>
<dbReference type="InterPro" id="IPR039426">
    <property type="entry name" value="TonB-dep_rcpt-like"/>
</dbReference>
<keyword evidence="9" id="KW-0675">Receptor</keyword>
<evidence type="ECO:0000256" key="5">
    <source>
        <dbReference type="ARBA" id="ARBA00023077"/>
    </source>
</evidence>
<dbReference type="GO" id="GO:0009279">
    <property type="term" value="C:cell outer membrane"/>
    <property type="evidence" value="ECO:0007669"/>
    <property type="project" value="UniProtKB-SubCell"/>
</dbReference>
<dbReference type="InterPro" id="IPR000531">
    <property type="entry name" value="Beta-barrel_TonB"/>
</dbReference>
<dbReference type="KEGG" id="hgn:E6W36_05765"/>
<dbReference type="EMBL" id="CP039704">
    <property type="protein sequence ID" value="QCI79241.1"/>
    <property type="molecule type" value="Genomic_DNA"/>
</dbReference>
<gene>
    <name evidence="9" type="ORF">E6W36_05765</name>
</gene>
<dbReference type="Proteomes" id="UP000298714">
    <property type="component" value="Chromosome"/>
</dbReference>
<keyword evidence="10" id="KW-1185">Reference proteome</keyword>
<keyword evidence="2" id="KW-0813">Transport</keyword>